<gene>
    <name evidence="1" type="ORF">COV74_00270</name>
</gene>
<accession>A0A2H0LT54</accession>
<name>A0A2H0LT54_9BACT</name>
<protein>
    <submittedName>
        <fullName evidence="1">Uncharacterized protein</fullName>
    </submittedName>
</protein>
<dbReference type="Proteomes" id="UP000230859">
    <property type="component" value="Unassembled WGS sequence"/>
</dbReference>
<evidence type="ECO:0000313" key="2">
    <source>
        <dbReference type="Proteomes" id="UP000230859"/>
    </source>
</evidence>
<reference evidence="1 2" key="1">
    <citation type="submission" date="2017-09" db="EMBL/GenBank/DDBJ databases">
        <title>Depth-based differentiation of microbial function through sediment-hosted aquifers and enrichment of novel symbionts in the deep terrestrial subsurface.</title>
        <authorList>
            <person name="Probst A.J."/>
            <person name="Ladd B."/>
            <person name="Jarett J.K."/>
            <person name="Geller-Mcgrath D.E."/>
            <person name="Sieber C.M."/>
            <person name="Emerson J.B."/>
            <person name="Anantharaman K."/>
            <person name="Thomas B.C."/>
            <person name="Malmstrom R."/>
            <person name="Stieglmeier M."/>
            <person name="Klingl A."/>
            <person name="Woyke T."/>
            <person name="Ryan C.M."/>
            <person name="Banfield J.F."/>
        </authorList>
    </citation>
    <scope>NUCLEOTIDE SEQUENCE [LARGE SCALE GENOMIC DNA]</scope>
    <source>
        <strain evidence="1">CG11_big_fil_rev_8_21_14_0_20_45_26</strain>
    </source>
</reference>
<sequence length="105" mass="12260">MRQTIQINENRIVSTGEKIRRLCDFFSDQMTLLSSGEYIPTNAFWVAREELLQLAMKVKPIDILRDQMTLLAYQLVHLHWSQRTSLRFASKLLNELRSQAESCSS</sequence>
<evidence type="ECO:0000313" key="1">
    <source>
        <dbReference type="EMBL" id="PIQ87541.1"/>
    </source>
</evidence>
<dbReference type="AlphaFoldDB" id="A0A2H0LT54"/>
<proteinExistence type="predicted"/>
<comment type="caution">
    <text evidence="1">The sequence shown here is derived from an EMBL/GenBank/DDBJ whole genome shotgun (WGS) entry which is preliminary data.</text>
</comment>
<dbReference type="EMBL" id="PCVY01000003">
    <property type="protein sequence ID" value="PIQ87541.1"/>
    <property type="molecule type" value="Genomic_DNA"/>
</dbReference>
<organism evidence="1 2">
    <name type="scientific">Candidatus Abzuiibacterium crystallinum</name>
    <dbReference type="NCBI Taxonomy" id="1974748"/>
    <lineage>
        <taxon>Bacteria</taxon>
        <taxon>Pseudomonadati</taxon>
        <taxon>Candidatus Omnitrophota</taxon>
        <taxon>Candidatus Abzuiibacterium</taxon>
    </lineage>
</organism>